<dbReference type="EMBL" id="JAGSXH010000122">
    <property type="protein sequence ID" value="MBS2966114.1"/>
    <property type="molecule type" value="Genomic_DNA"/>
</dbReference>
<dbReference type="PANTHER" id="PTHR42844:SF1">
    <property type="entry name" value="DIHYDRONEOPTERIN ALDOLASE 1-RELATED"/>
    <property type="match status" value="1"/>
</dbReference>
<evidence type="ECO:0000256" key="6">
    <source>
        <dbReference type="RuleBase" id="RU362079"/>
    </source>
</evidence>
<comment type="function">
    <text evidence="6">Catalyzes the conversion of 7,8-dihydroneopterin to 6-hydroxymethyl-7,8-dihydropterin.</text>
</comment>
<evidence type="ECO:0000256" key="5">
    <source>
        <dbReference type="ARBA" id="ARBA00023239"/>
    </source>
</evidence>
<dbReference type="PANTHER" id="PTHR42844">
    <property type="entry name" value="DIHYDRONEOPTERIN ALDOLASE 1-RELATED"/>
    <property type="match status" value="1"/>
</dbReference>
<evidence type="ECO:0000256" key="1">
    <source>
        <dbReference type="ARBA" id="ARBA00001353"/>
    </source>
</evidence>
<sequence>MDRIELLGLRGRGRHGVFPRERAEGQTFIVDAALGVDVRAAAVSDDLAATADYGAIAEKIVALVEGEPVNLIETLAERIAAACLADPAVREVQITVHKPDAPISVPFDDVTVTVRRRTEARQEAR</sequence>
<protein>
    <recommendedName>
        <fullName evidence="6">7,8-dihydroneopterin aldolase</fullName>
        <ecNumber evidence="6">4.1.2.25</ecNumber>
    </recommendedName>
</protein>
<dbReference type="InterPro" id="IPR006156">
    <property type="entry name" value="Dihydroneopterin_aldolase"/>
</dbReference>
<dbReference type="SMART" id="SM00905">
    <property type="entry name" value="FolB"/>
    <property type="match status" value="1"/>
</dbReference>
<evidence type="ECO:0000313" key="8">
    <source>
        <dbReference type="EMBL" id="MBS2966114.1"/>
    </source>
</evidence>
<dbReference type="NCBIfam" id="TIGR00526">
    <property type="entry name" value="folB_dom"/>
    <property type="match status" value="1"/>
</dbReference>
<dbReference type="GO" id="GO:0005737">
    <property type="term" value="C:cytoplasm"/>
    <property type="evidence" value="ECO:0007669"/>
    <property type="project" value="TreeGrafter"/>
</dbReference>
<evidence type="ECO:0000256" key="3">
    <source>
        <dbReference type="ARBA" id="ARBA00005708"/>
    </source>
</evidence>
<dbReference type="AlphaFoldDB" id="A0A8J8BGT9"/>
<name>A0A8J8BGT9_9ACTN</name>
<evidence type="ECO:0000256" key="2">
    <source>
        <dbReference type="ARBA" id="ARBA00005013"/>
    </source>
</evidence>
<evidence type="ECO:0000259" key="7">
    <source>
        <dbReference type="SMART" id="SM00905"/>
    </source>
</evidence>
<keyword evidence="4 6" id="KW-0289">Folate biosynthesis</keyword>
<dbReference type="CDD" id="cd00534">
    <property type="entry name" value="DHNA_DHNTPE"/>
    <property type="match status" value="1"/>
</dbReference>
<keyword evidence="5 6" id="KW-0456">Lyase</keyword>
<dbReference type="GO" id="GO:0046656">
    <property type="term" value="P:folic acid biosynthetic process"/>
    <property type="evidence" value="ECO:0007669"/>
    <property type="project" value="UniProtKB-UniRule"/>
</dbReference>
<dbReference type="Pfam" id="PF02152">
    <property type="entry name" value="FolB"/>
    <property type="match status" value="1"/>
</dbReference>
<reference evidence="8" key="1">
    <citation type="submission" date="2021-04" db="EMBL/GenBank/DDBJ databases">
        <title>Genome based classification of Actinospica acidithermotolerans sp. nov., an actinobacterium isolated from an Indonesian hot spring.</title>
        <authorList>
            <person name="Kusuma A.B."/>
            <person name="Putra K.E."/>
            <person name="Nafisah S."/>
            <person name="Loh J."/>
            <person name="Nouioui I."/>
            <person name="Goodfellow M."/>
        </authorList>
    </citation>
    <scope>NUCLEOTIDE SEQUENCE</scope>
    <source>
        <strain evidence="8">DSM 45618</strain>
    </source>
</reference>
<dbReference type="Proteomes" id="UP000677913">
    <property type="component" value="Unassembled WGS sequence"/>
</dbReference>
<evidence type="ECO:0000256" key="4">
    <source>
        <dbReference type="ARBA" id="ARBA00022909"/>
    </source>
</evidence>
<dbReference type="EC" id="4.1.2.25" evidence="6"/>
<dbReference type="RefSeq" id="WP_211470876.1">
    <property type="nucleotide sequence ID" value="NZ_JAGSXH010000122.1"/>
</dbReference>
<accession>A0A8J8BGT9</accession>
<dbReference type="InterPro" id="IPR043133">
    <property type="entry name" value="GTP-CH-I_C/QueF"/>
</dbReference>
<dbReference type="NCBIfam" id="TIGR00525">
    <property type="entry name" value="folB"/>
    <property type="match status" value="1"/>
</dbReference>
<comment type="pathway">
    <text evidence="2 6">Cofactor biosynthesis; tetrahydrofolate biosynthesis; 2-amino-4-hydroxy-6-hydroxymethyl-7,8-dihydropteridine diphosphate from 7,8-dihydroneopterin triphosphate: step 3/4.</text>
</comment>
<organism evidence="8 9">
    <name type="scientific">Actinocrinis puniceicyclus</name>
    <dbReference type="NCBI Taxonomy" id="977794"/>
    <lineage>
        <taxon>Bacteria</taxon>
        <taxon>Bacillati</taxon>
        <taxon>Actinomycetota</taxon>
        <taxon>Actinomycetes</taxon>
        <taxon>Catenulisporales</taxon>
        <taxon>Actinospicaceae</taxon>
        <taxon>Actinocrinis</taxon>
    </lineage>
</organism>
<comment type="caution">
    <text evidence="8">The sequence shown here is derived from an EMBL/GenBank/DDBJ whole genome shotgun (WGS) entry which is preliminary data.</text>
</comment>
<dbReference type="GO" id="GO:0046654">
    <property type="term" value="P:tetrahydrofolate biosynthetic process"/>
    <property type="evidence" value="ECO:0007669"/>
    <property type="project" value="UniProtKB-UniRule"/>
</dbReference>
<evidence type="ECO:0000313" key="9">
    <source>
        <dbReference type="Proteomes" id="UP000677913"/>
    </source>
</evidence>
<gene>
    <name evidence="8" type="primary">folB</name>
    <name evidence="8" type="ORF">KGA66_23920</name>
</gene>
<feature type="domain" description="Dihydroneopterin aldolase/epimerase" evidence="7">
    <location>
        <begin position="4"/>
        <end position="116"/>
    </location>
</feature>
<dbReference type="FunFam" id="3.30.1130.10:FF:000003">
    <property type="entry name" value="7,8-dihydroneopterin aldolase"/>
    <property type="match status" value="1"/>
</dbReference>
<dbReference type="GO" id="GO:0004150">
    <property type="term" value="F:dihydroneopterin aldolase activity"/>
    <property type="evidence" value="ECO:0007669"/>
    <property type="project" value="UniProtKB-UniRule"/>
</dbReference>
<comment type="catalytic activity">
    <reaction evidence="1 6">
        <text>7,8-dihydroneopterin = 6-hydroxymethyl-7,8-dihydropterin + glycolaldehyde</text>
        <dbReference type="Rhea" id="RHEA:10540"/>
        <dbReference type="ChEBI" id="CHEBI:17001"/>
        <dbReference type="ChEBI" id="CHEBI:17071"/>
        <dbReference type="ChEBI" id="CHEBI:44841"/>
        <dbReference type="EC" id="4.1.2.25"/>
    </reaction>
</comment>
<keyword evidence="9" id="KW-1185">Reference proteome</keyword>
<proteinExistence type="inferred from homology"/>
<dbReference type="InterPro" id="IPR006157">
    <property type="entry name" value="FolB_dom"/>
</dbReference>
<dbReference type="SUPFAM" id="SSF55620">
    <property type="entry name" value="Tetrahydrobiopterin biosynthesis enzymes-like"/>
    <property type="match status" value="1"/>
</dbReference>
<dbReference type="UniPathway" id="UPA00077">
    <property type="reaction ID" value="UER00154"/>
</dbReference>
<dbReference type="Gene3D" id="3.30.1130.10">
    <property type="match status" value="1"/>
</dbReference>
<comment type="similarity">
    <text evidence="3 6">Belongs to the DHNA family.</text>
</comment>